<dbReference type="InterPro" id="IPR015655">
    <property type="entry name" value="PP2C"/>
</dbReference>
<dbReference type="EMBL" id="HBEW01000693">
    <property type="protein sequence ID" value="CAD8576235.1"/>
    <property type="molecule type" value="Transcribed_RNA"/>
</dbReference>
<evidence type="ECO:0000256" key="5">
    <source>
        <dbReference type="ARBA" id="ARBA00022801"/>
    </source>
</evidence>
<keyword evidence="5 9" id="KW-0378">Hydrolase</keyword>
<name>A0A7S0KE45_9CHLO</name>
<dbReference type="EC" id="3.1.3.16" evidence="3"/>
<protein>
    <recommendedName>
        <fullName evidence="3">protein-serine/threonine phosphatase</fullName>
        <ecNumber evidence="3">3.1.3.16</ecNumber>
    </recommendedName>
</protein>
<dbReference type="CDD" id="cd00143">
    <property type="entry name" value="PP2Cc"/>
    <property type="match status" value="1"/>
</dbReference>
<reference evidence="11" key="1">
    <citation type="submission" date="2021-01" db="EMBL/GenBank/DDBJ databases">
        <authorList>
            <person name="Corre E."/>
            <person name="Pelletier E."/>
            <person name="Niang G."/>
            <person name="Scheremetjew M."/>
            <person name="Finn R."/>
            <person name="Kale V."/>
            <person name="Holt S."/>
            <person name="Cochrane G."/>
            <person name="Meng A."/>
            <person name="Brown T."/>
            <person name="Cohen L."/>
        </authorList>
    </citation>
    <scope>NUCLEOTIDE SEQUENCE</scope>
    <source>
        <strain evidence="11">Clade-D-RCC2572</strain>
    </source>
</reference>
<dbReference type="InterPro" id="IPR000222">
    <property type="entry name" value="PP2C_BS"/>
</dbReference>
<comment type="cofactor">
    <cofactor evidence="1">
        <name>Mn(2+)</name>
        <dbReference type="ChEBI" id="CHEBI:29035"/>
    </cofactor>
</comment>
<feature type="domain" description="PPM-type phosphatase" evidence="10">
    <location>
        <begin position="59"/>
        <end position="358"/>
    </location>
</feature>
<keyword evidence="6" id="KW-0460">Magnesium</keyword>
<comment type="similarity">
    <text evidence="9">Belongs to the PP2C family.</text>
</comment>
<dbReference type="PROSITE" id="PS01032">
    <property type="entry name" value="PPM_1"/>
    <property type="match status" value="1"/>
</dbReference>
<dbReference type="GO" id="GO:0046872">
    <property type="term" value="F:metal ion binding"/>
    <property type="evidence" value="ECO:0007669"/>
    <property type="project" value="UniProtKB-KW"/>
</dbReference>
<evidence type="ECO:0000256" key="6">
    <source>
        <dbReference type="ARBA" id="ARBA00022842"/>
    </source>
</evidence>
<dbReference type="Gene3D" id="3.60.40.10">
    <property type="entry name" value="PPM-type phosphatase domain"/>
    <property type="match status" value="1"/>
</dbReference>
<comment type="cofactor">
    <cofactor evidence="2">
        <name>Mg(2+)</name>
        <dbReference type="ChEBI" id="CHEBI:18420"/>
    </cofactor>
</comment>
<evidence type="ECO:0000259" key="10">
    <source>
        <dbReference type="PROSITE" id="PS51746"/>
    </source>
</evidence>
<dbReference type="InterPro" id="IPR001932">
    <property type="entry name" value="PPM-type_phosphatase-like_dom"/>
</dbReference>
<dbReference type="SUPFAM" id="SSF81606">
    <property type="entry name" value="PP2C-like"/>
    <property type="match status" value="1"/>
</dbReference>
<dbReference type="InterPro" id="IPR036457">
    <property type="entry name" value="PPM-type-like_dom_sf"/>
</dbReference>
<evidence type="ECO:0000256" key="7">
    <source>
        <dbReference type="ARBA" id="ARBA00022912"/>
    </source>
</evidence>
<keyword evidence="4" id="KW-0479">Metal-binding</keyword>
<dbReference type="AlphaFoldDB" id="A0A7S0KE45"/>
<evidence type="ECO:0000313" key="11">
    <source>
        <dbReference type="EMBL" id="CAD8576235.1"/>
    </source>
</evidence>
<dbReference type="PROSITE" id="PS51746">
    <property type="entry name" value="PPM_2"/>
    <property type="match status" value="1"/>
</dbReference>
<evidence type="ECO:0000256" key="3">
    <source>
        <dbReference type="ARBA" id="ARBA00013081"/>
    </source>
</evidence>
<proteinExistence type="inferred from homology"/>
<evidence type="ECO:0000256" key="2">
    <source>
        <dbReference type="ARBA" id="ARBA00001946"/>
    </source>
</evidence>
<dbReference type="Pfam" id="PF00481">
    <property type="entry name" value="PP2C"/>
    <property type="match status" value="1"/>
</dbReference>
<evidence type="ECO:0000256" key="4">
    <source>
        <dbReference type="ARBA" id="ARBA00022723"/>
    </source>
</evidence>
<keyword evidence="7 9" id="KW-0904">Protein phosphatase</keyword>
<dbReference type="SMART" id="SM00332">
    <property type="entry name" value="PP2Cc"/>
    <property type="match status" value="1"/>
</dbReference>
<evidence type="ECO:0000256" key="8">
    <source>
        <dbReference type="ARBA" id="ARBA00023211"/>
    </source>
</evidence>
<organism evidence="11">
    <name type="scientific">Ostreococcus mediterraneus</name>
    <dbReference type="NCBI Taxonomy" id="1486918"/>
    <lineage>
        <taxon>Eukaryota</taxon>
        <taxon>Viridiplantae</taxon>
        <taxon>Chlorophyta</taxon>
        <taxon>Mamiellophyceae</taxon>
        <taxon>Mamiellales</taxon>
        <taxon>Bathycoccaceae</taxon>
        <taxon>Ostreococcus</taxon>
    </lineage>
</organism>
<evidence type="ECO:0000256" key="9">
    <source>
        <dbReference type="RuleBase" id="RU003465"/>
    </source>
</evidence>
<accession>A0A7S0KE45</accession>
<keyword evidence="8" id="KW-0464">Manganese</keyword>
<dbReference type="PANTHER" id="PTHR47992">
    <property type="entry name" value="PROTEIN PHOSPHATASE"/>
    <property type="match status" value="1"/>
</dbReference>
<evidence type="ECO:0000256" key="1">
    <source>
        <dbReference type="ARBA" id="ARBA00001936"/>
    </source>
</evidence>
<sequence length="391" mass="42321">MDPSRREVERERACVVGERVVRVSVVCQEGCYPHKEYHVNQDCYVVAERQELVYADGGGVHACGEASHGRGVCGELLLGVFDGHGKRGEDCAQIASGYFTGTLIGETSETEALDASYARAFEKVNEEVCEIMGEDASFSGSTAITALFDADGTVRVGNVGDSRCVVGIRVANDELPLNRHTKTWNVLDLTHDQTCFRADERARMKAQAESPMMFATIGMVLGETPSHEEFGDGEPGSDEEYCDDPPRVFMSGYRFPGCAFTRSIGDTVGKALGVSATPEMSTHDLNASPTTQCVVIASDGVFEFMSSGETMAIAERHYLEGGEGASERAAEEIVQAAYTRWQEQDERADDVTAIVAFIYPSDEVTIHPSNDVVATIQLNDVSKIMGAMTVS</sequence>
<gene>
    <name evidence="11" type="ORF">OMED0929_LOCUS572</name>
</gene>
<dbReference type="GO" id="GO:0004722">
    <property type="term" value="F:protein serine/threonine phosphatase activity"/>
    <property type="evidence" value="ECO:0007669"/>
    <property type="project" value="UniProtKB-EC"/>
</dbReference>